<name>A0A2U3L4J4_9BACT</name>
<dbReference type="Proteomes" id="UP000238701">
    <property type="component" value="Unassembled WGS sequence"/>
</dbReference>
<organism evidence="1 2">
    <name type="scientific">Candidatus Sulfotelmatobacter kueseliae</name>
    <dbReference type="NCBI Taxonomy" id="2042962"/>
    <lineage>
        <taxon>Bacteria</taxon>
        <taxon>Pseudomonadati</taxon>
        <taxon>Acidobacteriota</taxon>
        <taxon>Terriglobia</taxon>
        <taxon>Terriglobales</taxon>
        <taxon>Candidatus Korobacteraceae</taxon>
        <taxon>Candidatus Sulfotelmatobacter</taxon>
    </lineage>
</organism>
<protein>
    <submittedName>
        <fullName evidence="1">Uncharacterized protein</fullName>
    </submittedName>
</protein>
<dbReference type="EMBL" id="OMOD01000164">
    <property type="protein sequence ID" value="SPF46797.1"/>
    <property type="molecule type" value="Genomic_DNA"/>
</dbReference>
<accession>A0A2U3L4J4</accession>
<gene>
    <name evidence="1" type="ORF">SBA1_680051</name>
</gene>
<sequence length="329" mass="37412">MSPRCLLPRRSWRLEHNQCHGPFNFSRHLFLFPVRKLSCNVAIALCSILGHAQALSPLQNASGLRLLISDENPQPSLRIVLPGRPPADGALVIFPEHVTARMHGRVEVEHLYMSGPPAEGTRPAWRESEHSIEYEKDLKGDIHFLARATLEDDGVRFHYEFTNRSSKSYDMIYAVTDPRLTGTFHDVRLERTYVHYKDGFDLLASETPARLSMPLNQWLPLRYLVSYTWSAPSQRVERREDGITYYNKSRAVDEPMVATLSTDGKWVAASFARTTGNVWSNPDLTCQHVDPETWLGPGQKAVLEVKILVFRGTLDDALEKVRAQRGHLN</sequence>
<dbReference type="AlphaFoldDB" id="A0A2U3L4J4"/>
<reference evidence="2" key="1">
    <citation type="submission" date="2018-02" db="EMBL/GenBank/DDBJ databases">
        <authorList>
            <person name="Hausmann B."/>
        </authorList>
    </citation>
    <scope>NUCLEOTIDE SEQUENCE [LARGE SCALE GENOMIC DNA]</scope>
    <source>
        <strain evidence="2">Peat soil MAG SbA1</strain>
    </source>
</reference>
<evidence type="ECO:0000313" key="2">
    <source>
        <dbReference type="Proteomes" id="UP000238701"/>
    </source>
</evidence>
<proteinExistence type="predicted"/>
<evidence type="ECO:0000313" key="1">
    <source>
        <dbReference type="EMBL" id="SPF46797.1"/>
    </source>
</evidence>